<proteinExistence type="predicted"/>
<dbReference type="Pfam" id="PF22939">
    <property type="entry name" value="WHD_GPIID"/>
    <property type="match status" value="1"/>
</dbReference>
<keyword evidence="2 3" id="KW-0040">ANK repeat</keyword>
<dbReference type="PROSITE" id="PS50297">
    <property type="entry name" value="ANK_REP_REGION"/>
    <property type="match status" value="8"/>
</dbReference>
<dbReference type="PROSITE" id="PS50088">
    <property type="entry name" value="ANK_REPEAT"/>
    <property type="match status" value="8"/>
</dbReference>
<dbReference type="Gene3D" id="1.25.40.20">
    <property type="entry name" value="Ankyrin repeat-containing domain"/>
    <property type="match status" value="5"/>
</dbReference>
<feature type="repeat" description="ANK" evidence="3">
    <location>
        <begin position="480"/>
        <end position="512"/>
    </location>
</feature>
<evidence type="ECO:0000259" key="4">
    <source>
        <dbReference type="Pfam" id="PF22939"/>
    </source>
</evidence>
<dbReference type="SUPFAM" id="SSF48403">
    <property type="entry name" value="Ankyrin repeat"/>
    <property type="match status" value="1"/>
</dbReference>
<dbReference type="SMART" id="SM00248">
    <property type="entry name" value="ANK"/>
    <property type="match status" value="9"/>
</dbReference>
<feature type="repeat" description="ANK" evidence="3">
    <location>
        <begin position="447"/>
        <end position="479"/>
    </location>
</feature>
<dbReference type="InterPro" id="IPR054471">
    <property type="entry name" value="GPIID_WHD"/>
</dbReference>
<evidence type="ECO:0000256" key="2">
    <source>
        <dbReference type="ARBA" id="ARBA00023043"/>
    </source>
</evidence>
<dbReference type="Pfam" id="PF12796">
    <property type="entry name" value="Ank_2"/>
    <property type="match status" value="4"/>
</dbReference>
<dbReference type="InterPro" id="IPR002110">
    <property type="entry name" value="Ankyrin_rpt"/>
</dbReference>
<name>A0A1J9PQP8_9EURO</name>
<feature type="repeat" description="ANK" evidence="3">
    <location>
        <begin position="513"/>
        <end position="545"/>
    </location>
</feature>
<feature type="repeat" description="ANK" evidence="3">
    <location>
        <begin position="546"/>
        <end position="578"/>
    </location>
</feature>
<comment type="caution">
    <text evidence="5">The sequence shown here is derived from an EMBL/GenBank/DDBJ whole genome shotgun (WGS) entry which is preliminary data.</text>
</comment>
<organism evidence="5 6">
    <name type="scientific">Blastomyces percursus</name>
    <dbReference type="NCBI Taxonomy" id="1658174"/>
    <lineage>
        <taxon>Eukaryota</taxon>
        <taxon>Fungi</taxon>
        <taxon>Dikarya</taxon>
        <taxon>Ascomycota</taxon>
        <taxon>Pezizomycotina</taxon>
        <taxon>Eurotiomycetes</taxon>
        <taxon>Eurotiomycetidae</taxon>
        <taxon>Onygenales</taxon>
        <taxon>Ajellomycetaceae</taxon>
        <taxon>Blastomyces</taxon>
    </lineage>
</organism>
<reference evidence="5 6" key="1">
    <citation type="submission" date="2015-08" db="EMBL/GenBank/DDBJ databases">
        <title>Emmonsia species relationships and genome sequence.</title>
        <authorList>
            <person name="Cuomo C.A."/>
            <person name="Schwartz I.S."/>
            <person name="Kenyon C."/>
            <person name="De Hoog G.S."/>
            <person name="Govender N.P."/>
            <person name="Botha A."/>
            <person name="Moreno L."/>
            <person name="De Vries M."/>
            <person name="Munoz J.F."/>
            <person name="Stielow J.B."/>
        </authorList>
    </citation>
    <scope>NUCLEOTIDE SEQUENCE [LARGE SCALE GENOMIC DNA]</scope>
    <source>
        <strain evidence="5 6">EI222</strain>
    </source>
</reference>
<feature type="repeat" description="ANK" evidence="3">
    <location>
        <begin position="579"/>
        <end position="611"/>
    </location>
</feature>
<evidence type="ECO:0000256" key="1">
    <source>
        <dbReference type="ARBA" id="ARBA00022737"/>
    </source>
</evidence>
<dbReference type="STRING" id="1658174.A0A1J9PQP8"/>
<keyword evidence="6" id="KW-1185">Reference proteome</keyword>
<gene>
    <name evidence="5" type="ORF">ACJ73_09911</name>
</gene>
<protein>
    <recommendedName>
        <fullName evidence="4">GPI inositol-deacylase winged helix domain-containing protein</fullName>
    </recommendedName>
</protein>
<dbReference type="OrthoDB" id="5416940at2759"/>
<feature type="repeat" description="ANK" evidence="3">
    <location>
        <begin position="414"/>
        <end position="446"/>
    </location>
</feature>
<feature type="repeat" description="ANK" evidence="3">
    <location>
        <begin position="381"/>
        <end position="413"/>
    </location>
</feature>
<dbReference type="EMBL" id="LGTZ01003118">
    <property type="protein sequence ID" value="OJD10171.1"/>
    <property type="molecule type" value="Genomic_DNA"/>
</dbReference>
<feature type="repeat" description="ANK" evidence="3">
    <location>
        <begin position="348"/>
        <end position="380"/>
    </location>
</feature>
<evidence type="ECO:0000256" key="3">
    <source>
        <dbReference type="PROSITE-ProRule" id="PRU00023"/>
    </source>
</evidence>
<dbReference type="AlphaFoldDB" id="A0A1J9PQP8"/>
<keyword evidence="1" id="KW-0677">Repeat</keyword>
<evidence type="ECO:0000313" key="5">
    <source>
        <dbReference type="EMBL" id="OJD10171.1"/>
    </source>
</evidence>
<feature type="domain" description="GPI inositol-deacylase winged helix" evidence="4">
    <location>
        <begin position="143"/>
        <end position="219"/>
    </location>
</feature>
<accession>A0A1J9PQP8</accession>
<dbReference type="Proteomes" id="UP000242791">
    <property type="component" value="Unassembled WGS sequence"/>
</dbReference>
<dbReference type="VEuPathDB" id="FungiDB:ACJ73_09911"/>
<dbReference type="PANTHER" id="PTHR24198">
    <property type="entry name" value="ANKYRIN REPEAT AND PROTEIN KINASE DOMAIN-CONTAINING PROTEIN"/>
    <property type="match status" value="1"/>
</dbReference>
<dbReference type="Pfam" id="PF00023">
    <property type="entry name" value="Ank"/>
    <property type="match status" value="1"/>
</dbReference>
<sequence>MFLREIFDLQSNTNANIFATSRFIQEIERKFNKSIKLEIRAKDTDVQKYLHEKLQNCSSVISDDNSLQEEIKTKIAKAVDGMFLLVRLYVDSLACKTTKRAIKHTLQELEATSEAPNHNKKAKALDVAYKHAMERIQGQPPEHRELAIKALLWIVCAKRQLTCSELQHALAVEINESELDTENITSIQLIVSVCAGLVIASNNSKIIHLVHYTTQEYFNRSWKDWFPNAHTDVTKTCVTYLSFEAFETGYSPSTDTLNERLKSHILYDYAARNWGHHASESTIEGEKLILDLLQSTAKVSACSQAMLYGYNITEIKMTGLHLAAYFGLEKSTSALLKRNADMESKDWHSQTPLSWAAANGHERVVKLLLERNADMESKDSNSRTPLSWAAANGHAPVVKLLLERNADMKSKDWHSWTPLSWAAANGHALVVKLLLERNADIEFKDSNSQTLLSWAAENGHALVVKLLLERNADMESKDWRSRTPLSWAAENGHELVVKLLLERNADMESKDWHSQTPLSWAAENGHERVVKLLLERNADMESKDSSCRTPLSWAAENGHELVVKLLLERNADMESKDSSCRTPLSWAAASDHERVVKLLLERNADIEFKDSNSQTPLSWAAENGHALPDPALMGS</sequence>
<dbReference type="PANTHER" id="PTHR24198:SF165">
    <property type="entry name" value="ANKYRIN REPEAT-CONTAINING PROTEIN-RELATED"/>
    <property type="match status" value="1"/>
</dbReference>
<evidence type="ECO:0000313" key="6">
    <source>
        <dbReference type="Proteomes" id="UP000242791"/>
    </source>
</evidence>
<dbReference type="InterPro" id="IPR036770">
    <property type="entry name" value="Ankyrin_rpt-contain_sf"/>
</dbReference>